<protein>
    <submittedName>
        <fullName evidence="2">Uncharacterized protein</fullName>
    </submittedName>
</protein>
<dbReference type="Proteomes" id="UP000479710">
    <property type="component" value="Unassembled WGS sequence"/>
</dbReference>
<name>A0A6G1D9S2_9ORYZ</name>
<dbReference type="AlphaFoldDB" id="A0A6G1D9S2"/>
<gene>
    <name evidence="2" type="ORF">E2562_036635</name>
</gene>
<evidence type="ECO:0000313" key="3">
    <source>
        <dbReference type="Proteomes" id="UP000479710"/>
    </source>
</evidence>
<evidence type="ECO:0000313" key="2">
    <source>
        <dbReference type="EMBL" id="KAF0909488.1"/>
    </source>
</evidence>
<dbReference type="OrthoDB" id="10262526at2759"/>
<feature type="region of interest" description="Disordered" evidence="1">
    <location>
        <begin position="77"/>
        <end position="112"/>
    </location>
</feature>
<keyword evidence="3" id="KW-1185">Reference proteome</keyword>
<proteinExistence type="predicted"/>
<dbReference type="EMBL" id="SPHZ02000007">
    <property type="protein sequence ID" value="KAF0909488.1"/>
    <property type="molecule type" value="Genomic_DNA"/>
</dbReference>
<comment type="caution">
    <text evidence="2">The sequence shown here is derived from an EMBL/GenBank/DDBJ whole genome shotgun (WGS) entry which is preliminary data.</text>
</comment>
<sequence length="191" mass="20258">MEVQADASGDDLAAMREQCRSLEEAIGFRRETQLGLIASLQRLVPDLVPSLDRSLRIIAAFNDRPFVPTPNLDAVHGKSPAALKPHHRRALPDLARSTRRKTSPRSSPASVVAAPGGLDAVRTMVTVCLLELVPFAEIDAAALACRLQAENSSASEVERTALADLAAELCGSAASAVVLALRRIAEDTSSV</sequence>
<reference evidence="2 3" key="1">
    <citation type="submission" date="2019-11" db="EMBL/GenBank/DDBJ databases">
        <title>Whole genome sequence of Oryza granulata.</title>
        <authorList>
            <person name="Li W."/>
        </authorList>
    </citation>
    <scope>NUCLEOTIDE SEQUENCE [LARGE SCALE GENOMIC DNA]</scope>
    <source>
        <strain evidence="3">cv. Menghai</strain>
        <tissue evidence="2">Leaf</tissue>
    </source>
</reference>
<organism evidence="2 3">
    <name type="scientific">Oryza meyeriana var. granulata</name>
    <dbReference type="NCBI Taxonomy" id="110450"/>
    <lineage>
        <taxon>Eukaryota</taxon>
        <taxon>Viridiplantae</taxon>
        <taxon>Streptophyta</taxon>
        <taxon>Embryophyta</taxon>
        <taxon>Tracheophyta</taxon>
        <taxon>Spermatophyta</taxon>
        <taxon>Magnoliopsida</taxon>
        <taxon>Liliopsida</taxon>
        <taxon>Poales</taxon>
        <taxon>Poaceae</taxon>
        <taxon>BOP clade</taxon>
        <taxon>Oryzoideae</taxon>
        <taxon>Oryzeae</taxon>
        <taxon>Oryzinae</taxon>
        <taxon>Oryza</taxon>
        <taxon>Oryza meyeriana</taxon>
    </lineage>
</organism>
<evidence type="ECO:0000256" key="1">
    <source>
        <dbReference type="SAM" id="MobiDB-lite"/>
    </source>
</evidence>
<accession>A0A6G1D9S2</accession>